<dbReference type="GO" id="GO:0010945">
    <property type="term" value="F:coenzyme A diphosphatase activity"/>
    <property type="evidence" value="ECO:0007669"/>
    <property type="project" value="InterPro"/>
</dbReference>
<dbReference type="InterPro" id="IPR045121">
    <property type="entry name" value="CoAse"/>
</dbReference>
<dbReference type="InterPro" id="IPR000086">
    <property type="entry name" value="NUDIX_hydrolase_dom"/>
</dbReference>
<evidence type="ECO:0000256" key="1">
    <source>
        <dbReference type="ARBA" id="ARBA00001936"/>
    </source>
</evidence>
<dbReference type="Gene3D" id="3.90.79.10">
    <property type="entry name" value="Nucleoside Triphosphate Pyrophosphohydrolase"/>
    <property type="match status" value="1"/>
</dbReference>
<evidence type="ECO:0000313" key="9">
    <source>
        <dbReference type="Proteomes" id="UP001139502"/>
    </source>
</evidence>
<evidence type="ECO:0000256" key="4">
    <source>
        <dbReference type="ARBA" id="ARBA00022801"/>
    </source>
</evidence>
<comment type="cofactor">
    <cofactor evidence="1">
        <name>Mn(2+)</name>
        <dbReference type="ChEBI" id="CHEBI:29035"/>
    </cofactor>
</comment>
<dbReference type="AlphaFoldDB" id="A0A9X2HHS5"/>
<dbReference type="PROSITE" id="PS51462">
    <property type="entry name" value="NUDIX"/>
    <property type="match status" value="1"/>
</dbReference>
<keyword evidence="3" id="KW-0479">Metal-binding</keyword>
<dbReference type="Proteomes" id="UP001139502">
    <property type="component" value="Unassembled WGS sequence"/>
</dbReference>
<dbReference type="Pfam" id="PF00293">
    <property type="entry name" value="NUDIX"/>
    <property type="match status" value="1"/>
</dbReference>
<accession>A0A9X2HHS5</accession>
<name>A0A9X2HHS5_9MICC</name>
<keyword evidence="6" id="KW-0464">Manganese</keyword>
<dbReference type="EMBL" id="JANAFB010000005">
    <property type="protein sequence ID" value="MCP3425118.1"/>
    <property type="molecule type" value="Genomic_DNA"/>
</dbReference>
<comment type="cofactor">
    <cofactor evidence="2">
        <name>Mg(2+)</name>
        <dbReference type="ChEBI" id="CHEBI:18420"/>
    </cofactor>
</comment>
<evidence type="ECO:0000256" key="6">
    <source>
        <dbReference type="ARBA" id="ARBA00023211"/>
    </source>
</evidence>
<dbReference type="PANTHER" id="PTHR12992:SF11">
    <property type="entry name" value="MITOCHONDRIAL COENZYME A DIPHOSPHATASE NUDT8"/>
    <property type="match status" value="1"/>
</dbReference>
<organism evidence="8 9">
    <name type="scientific">Rothia santali</name>
    <dbReference type="NCBI Taxonomy" id="2949643"/>
    <lineage>
        <taxon>Bacteria</taxon>
        <taxon>Bacillati</taxon>
        <taxon>Actinomycetota</taxon>
        <taxon>Actinomycetes</taxon>
        <taxon>Micrococcales</taxon>
        <taxon>Micrococcaceae</taxon>
        <taxon>Rothia</taxon>
    </lineage>
</organism>
<protein>
    <submittedName>
        <fullName evidence="8">CoA pyrophosphatase</fullName>
    </submittedName>
</protein>
<feature type="domain" description="Nudix hydrolase" evidence="7">
    <location>
        <begin position="35"/>
        <end position="174"/>
    </location>
</feature>
<keyword evidence="9" id="KW-1185">Reference proteome</keyword>
<dbReference type="CDD" id="cd03426">
    <property type="entry name" value="NUDIX_CoAse_Nudt7"/>
    <property type="match status" value="1"/>
</dbReference>
<gene>
    <name evidence="8" type="ORF">NBM05_03515</name>
</gene>
<evidence type="ECO:0000259" key="7">
    <source>
        <dbReference type="PROSITE" id="PS51462"/>
    </source>
</evidence>
<dbReference type="GO" id="GO:0046872">
    <property type="term" value="F:metal ion binding"/>
    <property type="evidence" value="ECO:0007669"/>
    <property type="project" value="UniProtKB-KW"/>
</dbReference>
<reference evidence="8" key="1">
    <citation type="submission" date="2022-06" db="EMBL/GenBank/DDBJ databases">
        <title>Rothia sp. isolated from sandalwood seedling.</title>
        <authorList>
            <person name="Tuikhar N."/>
            <person name="Kirdat K."/>
            <person name="Thorat V."/>
            <person name="Swetha P."/>
            <person name="Padma S."/>
            <person name="Sundararaj R."/>
            <person name="Yadav A."/>
        </authorList>
    </citation>
    <scope>NUCLEOTIDE SEQUENCE</scope>
    <source>
        <strain evidence="8">AR01</strain>
    </source>
</reference>
<comment type="caution">
    <text evidence="8">The sequence shown here is derived from an EMBL/GenBank/DDBJ whole genome shotgun (WGS) entry which is preliminary data.</text>
</comment>
<dbReference type="SUPFAM" id="SSF55811">
    <property type="entry name" value="Nudix"/>
    <property type="match status" value="1"/>
</dbReference>
<dbReference type="InterPro" id="IPR015797">
    <property type="entry name" value="NUDIX_hydrolase-like_dom_sf"/>
</dbReference>
<keyword evidence="4" id="KW-0378">Hydrolase</keyword>
<evidence type="ECO:0000313" key="8">
    <source>
        <dbReference type="EMBL" id="MCP3425118.1"/>
    </source>
</evidence>
<evidence type="ECO:0000256" key="3">
    <source>
        <dbReference type="ARBA" id="ARBA00022723"/>
    </source>
</evidence>
<proteinExistence type="predicted"/>
<evidence type="ECO:0000256" key="2">
    <source>
        <dbReference type="ARBA" id="ARBA00001946"/>
    </source>
</evidence>
<evidence type="ECO:0000256" key="5">
    <source>
        <dbReference type="ARBA" id="ARBA00022842"/>
    </source>
</evidence>
<sequence length="222" mass="23875">MEDREPWRIGGMDPATVREAAVLILFGALDDDAARTRSPALAGTAERIGAELDVLIVVRAGSLRHHAGQPAFPGGKLDPGDDAAPDPHVEAALREAVEETGLDRDGVEVLGTLAPVPLPVSNFRVTPVIGWWASPSPVEAVDHAESSLVFRVPVLDLVDPERRHYATVSRGGRTYRSPAFTVASERGDVTIWGFTGVLLDRILTETGWAVPWDTSRRIPAPL</sequence>
<keyword evidence="5" id="KW-0460">Magnesium</keyword>
<dbReference type="PANTHER" id="PTHR12992">
    <property type="entry name" value="NUDIX HYDROLASE"/>
    <property type="match status" value="1"/>
</dbReference>